<reference evidence="1 2" key="1">
    <citation type="submission" date="2018-08" db="EMBL/GenBank/DDBJ databases">
        <title>Genomic Encyclopedia of Archaeal and Bacterial Type Strains, Phase II (KMG-II): from individual species to whole genera.</title>
        <authorList>
            <person name="Goeker M."/>
        </authorList>
    </citation>
    <scope>NUCLEOTIDE SEQUENCE [LARGE SCALE GENOMIC DNA]</scope>
    <source>
        <strain evidence="1 2">DSM 45791</strain>
    </source>
</reference>
<name>A0A3E0G7X2_9PSEU</name>
<comment type="caution">
    <text evidence="1">The sequence shown here is derived from an EMBL/GenBank/DDBJ whole genome shotgun (WGS) entry which is preliminary data.</text>
</comment>
<organism evidence="1 2">
    <name type="scientific">Kutzneria buriramensis</name>
    <dbReference type="NCBI Taxonomy" id="1045776"/>
    <lineage>
        <taxon>Bacteria</taxon>
        <taxon>Bacillati</taxon>
        <taxon>Actinomycetota</taxon>
        <taxon>Actinomycetes</taxon>
        <taxon>Pseudonocardiales</taxon>
        <taxon>Pseudonocardiaceae</taxon>
        <taxon>Kutzneria</taxon>
    </lineage>
</organism>
<accession>A0A3E0G7X2</accession>
<keyword evidence="2" id="KW-1185">Reference proteome</keyword>
<dbReference type="AlphaFoldDB" id="A0A3E0G7X2"/>
<protein>
    <submittedName>
        <fullName evidence="1">Uncharacterized protein</fullName>
    </submittedName>
</protein>
<evidence type="ECO:0000313" key="2">
    <source>
        <dbReference type="Proteomes" id="UP000256269"/>
    </source>
</evidence>
<sequence>MKGSVPGRGGARLRSLDTTAAELPWVDPTDGDLMALSVHLTLEQAGSTYSSAIDVALERRLESMLTLEAGIAAIGGQRNDLAVRRAQRLVDSAAAEFLNAVPVSA</sequence>
<gene>
    <name evidence="1" type="ORF">BCF44_13853</name>
</gene>
<proteinExistence type="predicted"/>
<dbReference type="EMBL" id="QUNO01000038">
    <property type="protein sequence ID" value="REH18066.1"/>
    <property type="molecule type" value="Genomic_DNA"/>
</dbReference>
<dbReference type="Proteomes" id="UP000256269">
    <property type="component" value="Unassembled WGS sequence"/>
</dbReference>
<evidence type="ECO:0000313" key="1">
    <source>
        <dbReference type="EMBL" id="REH18066.1"/>
    </source>
</evidence>